<evidence type="ECO:0000313" key="15">
    <source>
        <dbReference type="Proteomes" id="UP001341281"/>
    </source>
</evidence>
<dbReference type="GO" id="GO:0005802">
    <property type="term" value="C:trans-Golgi network"/>
    <property type="evidence" value="ECO:0007669"/>
    <property type="project" value="TreeGrafter"/>
</dbReference>
<evidence type="ECO:0000256" key="8">
    <source>
        <dbReference type="ARBA" id="ARBA00023034"/>
    </source>
</evidence>
<reference evidence="14 15" key="1">
    <citation type="submission" date="2024-02" db="EMBL/GenBank/DDBJ databases">
        <title>High-quality chromosome-scale genome assembly of Pensacola bahiagrass (Paspalum notatum Flugge var. saurae).</title>
        <authorList>
            <person name="Vega J.M."/>
            <person name="Podio M."/>
            <person name="Orjuela J."/>
            <person name="Siena L.A."/>
            <person name="Pessino S.C."/>
            <person name="Combes M.C."/>
            <person name="Mariac C."/>
            <person name="Albertini E."/>
            <person name="Pupilli F."/>
            <person name="Ortiz J.P.A."/>
            <person name="Leblanc O."/>
        </authorList>
    </citation>
    <scope>NUCLEOTIDE SEQUENCE [LARGE SCALE GENOMIC DNA]</scope>
    <source>
        <strain evidence="14">R1</strain>
        <tissue evidence="14">Leaf</tissue>
    </source>
</reference>
<comment type="function">
    <text evidence="11">Probable glycosyltransferase that may be involved in the biosynthesis of xyloglucan.</text>
</comment>
<dbReference type="Proteomes" id="UP001341281">
    <property type="component" value="Chromosome 02"/>
</dbReference>
<feature type="compositionally biased region" description="Low complexity" evidence="12">
    <location>
        <begin position="512"/>
        <end position="522"/>
    </location>
</feature>
<feature type="region of interest" description="Disordered" evidence="12">
    <location>
        <begin position="511"/>
        <end position="576"/>
    </location>
</feature>
<keyword evidence="15" id="KW-1185">Reference proteome</keyword>
<evidence type="ECO:0000256" key="7">
    <source>
        <dbReference type="ARBA" id="ARBA00022989"/>
    </source>
</evidence>
<comment type="subcellular location">
    <subcellularLocation>
        <location evidence="1">Golgi apparatus membrane</location>
        <topology evidence="1">Single-pass type II membrane protein</topology>
    </subcellularLocation>
</comment>
<feature type="transmembrane region" description="Helical" evidence="13">
    <location>
        <begin position="20"/>
        <end position="40"/>
    </location>
</feature>
<keyword evidence="10" id="KW-0325">Glycoprotein</keyword>
<dbReference type="InterPro" id="IPR008630">
    <property type="entry name" value="Glyco_trans_34"/>
</dbReference>
<evidence type="ECO:0000256" key="3">
    <source>
        <dbReference type="ARBA" id="ARBA00022676"/>
    </source>
</evidence>
<keyword evidence="5 13" id="KW-0812">Transmembrane</keyword>
<evidence type="ECO:0000256" key="10">
    <source>
        <dbReference type="ARBA" id="ARBA00023180"/>
    </source>
</evidence>
<evidence type="ECO:0000256" key="5">
    <source>
        <dbReference type="ARBA" id="ARBA00022692"/>
    </source>
</evidence>
<organism evidence="14 15">
    <name type="scientific">Paspalum notatum var. saurae</name>
    <dbReference type="NCBI Taxonomy" id="547442"/>
    <lineage>
        <taxon>Eukaryota</taxon>
        <taxon>Viridiplantae</taxon>
        <taxon>Streptophyta</taxon>
        <taxon>Embryophyta</taxon>
        <taxon>Tracheophyta</taxon>
        <taxon>Spermatophyta</taxon>
        <taxon>Magnoliopsida</taxon>
        <taxon>Liliopsida</taxon>
        <taxon>Poales</taxon>
        <taxon>Poaceae</taxon>
        <taxon>PACMAD clade</taxon>
        <taxon>Panicoideae</taxon>
        <taxon>Andropogonodae</taxon>
        <taxon>Paspaleae</taxon>
        <taxon>Paspalinae</taxon>
        <taxon>Paspalum</taxon>
    </lineage>
</organism>
<sequence>MSEEAAPAYRRARQQWLLQAVPIVPVALFLVAPFALFLLTSSDLRLQLPRIRIEYDGHDDAPIVDDRTTMPLPPAAAAAPGAEIDEEQRRSLPPLRQLTDPPYSLGAAVSDYDARRARWLRDNPRFPALVAPGRPRVLVVTGSSPRQCGNADGDHVLLRAFKNKVDYCRVHGFEIFYSNAVLDAELSGFWTKLPVLRALMLAHPEAELLWWVDSDVVFTDMLFEPPWGKYSGHNLVVPGWHDKVYGARSWLGINAGSFIIRNCQWSLDLLDAWARMGPRGPVRYRYGELLGKALSDRPSYEADDQSALVYLLVTHPGRWGRKTFLESSYMLHGFWVDIVDRYEEMRRRNHWAPGGGERWPLVTHFVGCKPCGGQYASYDASRCRRGMERALNFADDQILGLYGFEHETLNTTAVRRVRNDTGGPLDAEDEEIGRLLHPTFRAAARPSGWGVRGGFGDLGSGFAADRRVRQHRLLPLLVIPVLFLGAPCALFLIRSSDVGVAIPRIRIEFDSSDASSSSSSSAPTITTNEPPPSPQPPPPSPPAPAPPPPAVEVNSDEDQRHPPLRQLTDQPYSLGPAITGYDERRAQWLRDNPRFPAFVTPGRPRVLVVTGSSPRRCSDPAGDHLLLRAFKNKVDYCRVHGFDIFYSTAVLDPEMSGFWSKLPLLRTAMLAHPETEFLWWVDSDVIFTDMLFEPPWDRYSGHNLVLPGTEDQVYIVKSWIGINAGSFLIRNCQWSLDLLDAWARMGPRGPVRYKYGELIAQALSDRQPYEACDQSALVYLLVTDRARWADKTFLESSYCLSGFWAVIVDRYEEMRRNPTAPEPGRERWPLVTHFVGCKPCGGDDATYDAARCRRGMDRALNFGDDQILKLYGFEHQSLNTTGVWRVRNDTGGPLDADDGELGRLLHPTAFRATNS</sequence>
<proteinExistence type="inferred from homology"/>
<dbReference type="GO" id="GO:0016758">
    <property type="term" value="F:hexosyltransferase activity"/>
    <property type="evidence" value="ECO:0007669"/>
    <property type="project" value="TreeGrafter"/>
</dbReference>
<gene>
    <name evidence="14" type="ORF">U9M48_007176</name>
</gene>
<dbReference type="GO" id="GO:0009969">
    <property type="term" value="P:xyloglucan biosynthetic process"/>
    <property type="evidence" value="ECO:0007669"/>
    <property type="project" value="TreeGrafter"/>
</dbReference>
<evidence type="ECO:0000313" key="14">
    <source>
        <dbReference type="EMBL" id="WVZ56682.1"/>
    </source>
</evidence>
<dbReference type="EMBL" id="CP144746">
    <property type="protein sequence ID" value="WVZ56682.1"/>
    <property type="molecule type" value="Genomic_DNA"/>
</dbReference>
<dbReference type="Pfam" id="PF05637">
    <property type="entry name" value="Glyco_transf_34"/>
    <property type="match status" value="2"/>
</dbReference>
<dbReference type="AlphaFoldDB" id="A0AAQ3PR68"/>
<dbReference type="InterPro" id="IPR029044">
    <property type="entry name" value="Nucleotide-diphossugar_trans"/>
</dbReference>
<accession>A0AAQ3PR68</accession>
<dbReference type="GO" id="GO:0033843">
    <property type="term" value="F:xyloglucan 6-xylosyltransferase activity"/>
    <property type="evidence" value="ECO:0007669"/>
    <property type="project" value="TreeGrafter"/>
</dbReference>
<dbReference type="GO" id="GO:0000139">
    <property type="term" value="C:Golgi membrane"/>
    <property type="evidence" value="ECO:0007669"/>
    <property type="project" value="UniProtKB-SubCell"/>
</dbReference>
<feature type="compositionally biased region" description="Pro residues" evidence="12">
    <location>
        <begin position="529"/>
        <end position="550"/>
    </location>
</feature>
<comment type="similarity">
    <text evidence="2">Belongs to the glycosyltransferase 34 family.</text>
</comment>
<evidence type="ECO:0000256" key="4">
    <source>
        <dbReference type="ARBA" id="ARBA00022679"/>
    </source>
</evidence>
<evidence type="ECO:0000256" key="9">
    <source>
        <dbReference type="ARBA" id="ARBA00023136"/>
    </source>
</evidence>
<dbReference type="GO" id="GO:0035252">
    <property type="term" value="F:UDP-xylosyltransferase activity"/>
    <property type="evidence" value="ECO:0007669"/>
    <property type="project" value="TreeGrafter"/>
</dbReference>
<keyword evidence="6" id="KW-0735">Signal-anchor</keyword>
<keyword evidence="9 13" id="KW-0472">Membrane</keyword>
<dbReference type="GO" id="GO:0005768">
    <property type="term" value="C:endosome"/>
    <property type="evidence" value="ECO:0007669"/>
    <property type="project" value="TreeGrafter"/>
</dbReference>
<dbReference type="PANTHER" id="PTHR31311">
    <property type="entry name" value="XYLOGLUCAN 6-XYLOSYLTRANSFERASE 5-RELATED-RELATED"/>
    <property type="match status" value="1"/>
</dbReference>
<protein>
    <submittedName>
        <fullName evidence="14">Uncharacterized protein</fullName>
    </submittedName>
</protein>
<keyword evidence="3" id="KW-0328">Glycosyltransferase</keyword>
<dbReference type="FunFam" id="3.90.550.10:FF:000101">
    <property type="entry name" value="Probable glycosyltransferase 5"/>
    <property type="match status" value="2"/>
</dbReference>
<evidence type="ECO:0000256" key="1">
    <source>
        <dbReference type="ARBA" id="ARBA00004323"/>
    </source>
</evidence>
<keyword evidence="8" id="KW-0333">Golgi apparatus</keyword>
<evidence type="ECO:0000256" key="6">
    <source>
        <dbReference type="ARBA" id="ARBA00022968"/>
    </source>
</evidence>
<keyword evidence="7 13" id="KW-1133">Transmembrane helix</keyword>
<name>A0AAQ3PR68_PASNO</name>
<dbReference type="PANTHER" id="PTHR31311:SF22">
    <property type="entry name" value="GLYCOSYLTRANSFERASE 4-RELATED"/>
    <property type="match status" value="1"/>
</dbReference>
<evidence type="ECO:0000256" key="11">
    <source>
        <dbReference type="ARBA" id="ARBA00059144"/>
    </source>
</evidence>
<dbReference type="Gene3D" id="3.90.550.10">
    <property type="entry name" value="Spore Coat Polysaccharide Biosynthesis Protein SpsA, Chain A"/>
    <property type="match status" value="2"/>
</dbReference>
<evidence type="ECO:0000256" key="12">
    <source>
        <dbReference type="SAM" id="MobiDB-lite"/>
    </source>
</evidence>
<evidence type="ECO:0000256" key="2">
    <source>
        <dbReference type="ARBA" id="ARBA00005664"/>
    </source>
</evidence>
<evidence type="ECO:0000256" key="13">
    <source>
        <dbReference type="SAM" id="Phobius"/>
    </source>
</evidence>
<keyword evidence="4" id="KW-0808">Transferase</keyword>